<dbReference type="Proteomes" id="UP000551878">
    <property type="component" value="Unassembled WGS sequence"/>
</dbReference>
<keyword evidence="5" id="KW-0812">Transmembrane</keyword>
<feature type="transmembrane region" description="Helical" evidence="5">
    <location>
        <begin position="356"/>
        <end position="373"/>
    </location>
</feature>
<dbReference type="RefSeq" id="WP_184662992.1">
    <property type="nucleotide sequence ID" value="NZ_JACHHB010000002.1"/>
</dbReference>
<keyword evidence="7" id="KW-1185">Reference proteome</keyword>
<feature type="transmembrane region" description="Helical" evidence="5">
    <location>
        <begin position="411"/>
        <end position="437"/>
    </location>
</feature>
<comment type="caution">
    <text evidence="6">The sequence shown here is derived from an EMBL/GenBank/DDBJ whole genome shotgun (WGS) entry which is preliminary data.</text>
</comment>
<dbReference type="PANTHER" id="PTHR22550:SF9">
    <property type="entry name" value="STAGE V SPORULATION PROTEIN AF"/>
    <property type="match status" value="1"/>
</dbReference>
<dbReference type="PANTHER" id="PTHR22550">
    <property type="entry name" value="SPORE GERMINATION PROTEIN"/>
    <property type="match status" value="1"/>
</dbReference>
<dbReference type="Pfam" id="PF03323">
    <property type="entry name" value="GerA"/>
    <property type="match status" value="1"/>
</dbReference>
<feature type="transmembrane region" description="Helical" evidence="5">
    <location>
        <begin position="292"/>
        <end position="311"/>
    </location>
</feature>
<accession>A0A840QMD3</accession>
<dbReference type="AlphaFoldDB" id="A0A840QMD3"/>
<sequence>MAGENVKIPLSKEFQENVDYLVKQMRVEESFDLLHHKIEVGGRKISMFLVDGFVDDQAMTRVLQNLHMLDDDVLRSDPIDTLMKRAIPHQETETADDLEDIITQVLSGQAAMIVEGCTEAVIVDTREYPARTPEEPDLERVVRGPREGFIETLVFNAALIRRRVRDRSLVMDYVQVGQRSKTDIVLSYIDSIADANFIEMIKKEIEKIDIDGLSMGEKTLEEYIFGKSYNPYPLVRYTERGDTAGVHLMEGHILIVVDGSPSVMICPTTFWHHLQHAEEYRQKPIIGAALRWVRFAAVLSALFVMPLWYIYDTHRHIVPVGFDFIGVDDPGAIPIIWQFLIAELGVEMLRMAAIHTPNALATALGLVAALLIGEIAVEVGLFTAEVILYLAAAVIGGYATPSYELNLANRFFRVVFLIIAATFGPTGLIIGVTVWLIMLATTKGLNTPFMWPFIPFSPTEFVDVLVRSPIPLSNTRPSIVKPKDKTRQ</sequence>
<dbReference type="EMBL" id="JACHHB010000002">
    <property type="protein sequence ID" value="MBB5172542.1"/>
    <property type="molecule type" value="Genomic_DNA"/>
</dbReference>
<gene>
    <name evidence="6" type="ORF">HNQ41_000686</name>
</gene>
<evidence type="ECO:0000256" key="2">
    <source>
        <dbReference type="ARBA" id="ARBA00005278"/>
    </source>
</evidence>
<dbReference type="GO" id="GO:0005886">
    <property type="term" value="C:plasma membrane"/>
    <property type="evidence" value="ECO:0007669"/>
    <property type="project" value="UniProtKB-SubCell"/>
</dbReference>
<name>A0A840QMD3_9BACI</name>
<dbReference type="GO" id="GO:0009847">
    <property type="term" value="P:spore germination"/>
    <property type="evidence" value="ECO:0007669"/>
    <property type="project" value="UniProtKB-UniRule"/>
</dbReference>
<reference evidence="6 7" key="1">
    <citation type="submission" date="2020-08" db="EMBL/GenBank/DDBJ databases">
        <title>Genomic Encyclopedia of Type Strains, Phase IV (KMG-IV): sequencing the most valuable type-strain genomes for metagenomic binning, comparative biology and taxonomic classification.</title>
        <authorList>
            <person name="Goeker M."/>
        </authorList>
    </citation>
    <scope>NUCLEOTIDE SEQUENCE [LARGE SCALE GENOMIC DNA]</scope>
    <source>
        <strain evidence="6 7">DSM 24696</strain>
    </source>
</reference>
<evidence type="ECO:0000256" key="1">
    <source>
        <dbReference type="ARBA" id="ARBA00004141"/>
    </source>
</evidence>
<dbReference type="InterPro" id="IPR050768">
    <property type="entry name" value="UPF0353/GerABKA_families"/>
</dbReference>
<proteinExistence type="inferred from homology"/>
<comment type="similarity">
    <text evidence="2 4">Belongs to the GerABKA family.</text>
</comment>
<evidence type="ECO:0000256" key="5">
    <source>
        <dbReference type="SAM" id="Phobius"/>
    </source>
</evidence>
<evidence type="ECO:0000313" key="7">
    <source>
        <dbReference type="Proteomes" id="UP000551878"/>
    </source>
</evidence>
<comment type="subcellular location">
    <subcellularLocation>
        <location evidence="4">Cell membrane</location>
    </subcellularLocation>
    <subcellularLocation>
        <location evidence="1">Membrane</location>
        <topology evidence="1">Multi-pass membrane protein</topology>
    </subcellularLocation>
</comment>
<dbReference type="PIRSF" id="PIRSF005690">
    <property type="entry name" value="GerBA"/>
    <property type="match status" value="1"/>
</dbReference>
<feature type="transmembrane region" description="Helical" evidence="5">
    <location>
        <begin position="379"/>
        <end position="399"/>
    </location>
</feature>
<dbReference type="InterPro" id="IPR004995">
    <property type="entry name" value="Spore_Ger"/>
</dbReference>
<organism evidence="6 7">
    <name type="scientific">Texcoconibacillus texcoconensis</name>
    <dbReference type="NCBI Taxonomy" id="1095777"/>
    <lineage>
        <taxon>Bacteria</taxon>
        <taxon>Bacillati</taxon>
        <taxon>Bacillota</taxon>
        <taxon>Bacilli</taxon>
        <taxon>Bacillales</taxon>
        <taxon>Bacillaceae</taxon>
        <taxon>Texcoconibacillus</taxon>
    </lineage>
</organism>
<keyword evidence="5" id="KW-1133">Transmembrane helix</keyword>
<evidence type="ECO:0000256" key="4">
    <source>
        <dbReference type="PIRNR" id="PIRNR005690"/>
    </source>
</evidence>
<evidence type="ECO:0000256" key="3">
    <source>
        <dbReference type="ARBA" id="ARBA00023136"/>
    </source>
</evidence>
<protein>
    <submittedName>
        <fullName evidence="6">Stage V sporulation protein AF</fullName>
    </submittedName>
</protein>
<evidence type="ECO:0000313" key="6">
    <source>
        <dbReference type="EMBL" id="MBB5172542.1"/>
    </source>
</evidence>
<keyword evidence="3 4" id="KW-0472">Membrane</keyword>